<name>A0A1J5Q574_9ZZZZ</name>
<dbReference type="GO" id="GO:0003677">
    <property type="term" value="F:DNA binding"/>
    <property type="evidence" value="ECO:0007669"/>
    <property type="project" value="InterPro"/>
</dbReference>
<evidence type="ECO:0000259" key="1">
    <source>
        <dbReference type="Pfam" id="PF01548"/>
    </source>
</evidence>
<accession>A0A1J5Q574</accession>
<dbReference type="AlphaFoldDB" id="A0A1J5Q574"/>
<comment type="caution">
    <text evidence="3">The sequence shown here is derived from an EMBL/GenBank/DDBJ whole genome shotgun (WGS) entry which is preliminary data.</text>
</comment>
<dbReference type="Pfam" id="PF01548">
    <property type="entry name" value="DEDD_Tnp_IS110"/>
    <property type="match status" value="1"/>
</dbReference>
<dbReference type="PANTHER" id="PTHR33055:SF3">
    <property type="entry name" value="PUTATIVE TRANSPOSASE FOR IS117-RELATED"/>
    <property type="match status" value="1"/>
</dbReference>
<dbReference type="InterPro" id="IPR047650">
    <property type="entry name" value="Transpos_IS110"/>
</dbReference>
<organism evidence="3">
    <name type="scientific">mine drainage metagenome</name>
    <dbReference type="NCBI Taxonomy" id="410659"/>
    <lineage>
        <taxon>unclassified sequences</taxon>
        <taxon>metagenomes</taxon>
        <taxon>ecological metagenomes</taxon>
    </lineage>
</organism>
<feature type="domain" description="Transposase IS116/IS110/IS902 C-terminal" evidence="2">
    <location>
        <begin position="273"/>
        <end position="350"/>
    </location>
</feature>
<dbReference type="GO" id="GO:0004803">
    <property type="term" value="F:transposase activity"/>
    <property type="evidence" value="ECO:0007669"/>
    <property type="project" value="InterPro"/>
</dbReference>
<dbReference type="PANTHER" id="PTHR33055">
    <property type="entry name" value="TRANSPOSASE FOR INSERTION SEQUENCE ELEMENT IS1111A"/>
    <property type="match status" value="1"/>
</dbReference>
<protein>
    <submittedName>
        <fullName evidence="3">Transposase IS116/IS110/IS902 family protein</fullName>
    </submittedName>
</protein>
<reference evidence="3" key="1">
    <citation type="submission" date="2016-10" db="EMBL/GenBank/DDBJ databases">
        <title>Sequence of Gallionella enrichment culture.</title>
        <authorList>
            <person name="Poehlein A."/>
            <person name="Muehling M."/>
            <person name="Daniel R."/>
        </authorList>
    </citation>
    <scope>NUCLEOTIDE SEQUENCE</scope>
</reference>
<dbReference type="InterPro" id="IPR002525">
    <property type="entry name" value="Transp_IS110-like_N"/>
</dbReference>
<dbReference type="NCBIfam" id="NF033542">
    <property type="entry name" value="transpos_IS110"/>
    <property type="match status" value="1"/>
</dbReference>
<dbReference type="GO" id="GO:0006313">
    <property type="term" value="P:DNA transposition"/>
    <property type="evidence" value="ECO:0007669"/>
    <property type="project" value="InterPro"/>
</dbReference>
<gene>
    <name evidence="3" type="ORF">GALL_397700</name>
</gene>
<dbReference type="Pfam" id="PF02371">
    <property type="entry name" value="Transposase_20"/>
    <property type="match status" value="1"/>
</dbReference>
<evidence type="ECO:0000313" key="3">
    <source>
        <dbReference type="EMBL" id="OIQ78520.1"/>
    </source>
</evidence>
<dbReference type="InterPro" id="IPR003346">
    <property type="entry name" value="Transposase_20"/>
</dbReference>
<sequence>MKMNVKPFGWSLVAAVAGWVPEWRRHRCAQGVIDHGLHKHHWGPEMNRKTGMSAGQIIGTIDGLQVVGLDIAKLVFQMHTVDMATGEIVNVQIKRAKVLEHFANRARCLIGMEACGGAHHWARELRGLGHAVRLIHARAVRPFVSGNKTDATDARAIWLAVQQPGTKCVGVKSLSQQATLTLHRQRELLMKMRVMQTNALRGLLYEFGATFAKGTKVMLGEVEAALESLSNKLPQMVADSLREQVARIKALGEDIAAIDKRLALQLRQDTDMRRIAEIPGVGVLTATAAIATMGDPSAFRSAREFCAWLGLVPKQWGTGGKVRLQGISKRGDSYLRTLLIHGARSVLHHAKEPGPWLEQIQARRPANVVIVAQAAKMARTIWAVTAGQQPYQRGYRSVRPLAV</sequence>
<evidence type="ECO:0000259" key="2">
    <source>
        <dbReference type="Pfam" id="PF02371"/>
    </source>
</evidence>
<dbReference type="EMBL" id="MLJW01001384">
    <property type="protein sequence ID" value="OIQ78520.1"/>
    <property type="molecule type" value="Genomic_DNA"/>
</dbReference>
<feature type="domain" description="Transposase IS110-like N-terminal" evidence="1">
    <location>
        <begin position="67"/>
        <end position="206"/>
    </location>
</feature>
<proteinExistence type="predicted"/>